<organism evidence="8 9">
    <name type="scientific">Pajaroellobacter abortibovis</name>
    <dbReference type="NCBI Taxonomy" id="1882918"/>
    <lineage>
        <taxon>Bacteria</taxon>
        <taxon>Pseudomonadati</taxon>
        <taxon>Myxococcota</taxon>
        <taxon>Polyangia</taxon>
        <taxon>Polyangiales</taxon>
        <taxon>Polyangiaceae</taxon>
    </lineage>
</organism>
<dbReference type="PANTHER" id="PTHR45694">
    <property type="entry name" value="GLUTAREDOXIN 2"/>
    <property type="match status" value="1"/>
</dbReference>
<dbReference type="GO" id="GO:0005737">
    <property type="term" value="C:cytoplasm"/>
    <property type="evidence" value="ECO:0007669"/>
    <property type="project" value="TreeGrafter"/>
</dbReference>
<dbReference type="NCBIfam" id="TIGR02181">
    <property type="entry name" value="GRX_bact"/>
    <property type="match status" value="1"/>
</dbReference>
<evidence type="ECO:0000256" key="4">
    <source>
        <dbReference type="ARBA" id="ARBA00023157"/>
    </source>
</evidence>
<evidence type="ECO:0000256" key="2">
    <source>
        <dbReference type="ARBA" id="ARBA00022448"/>
    </source>
</evidence>
<evidence type="ECO:0000313" key="8">
    <source>
        <dbReference type="EMBL" id="APS00596.1"/>
    </source>
</evidence>
<protein>
    <recommendedName>
        <fullName evidence="6">Glutaredoxin</fullName>
    </recommendedName>
</protein>
<evidence type="ECO:0000256" key="3">
    <source>
        <dbReference type="ARBA" id="ARBA00022982"/>
    </source>
</evidence>
<dbReference type="Proteomes" id="UP000185544">
    <property type="component" value="Chromosome"/>
</dbReference>
<evidence type="ECO:0000259" key="7">
    <source>
        <dbReference type="Pfam" id="PF00462"/>
    </source>
</evidence>
<keyword evidence="9" id="KW-1185">Reference proteome</keyword>
<dbReference type="GO" id="GO:0015038">
    <property type="term" value="F:glutathione disulfide oxidoreductase activity"/>
    <property type="evidence" value="ECO:0007669"/>
    <property type="project" value="UniProtKB-UniRule"/>
</dbReference>
<dbReference type="Gene3D" id="3.40.30.10">
    <property type="entry name" value="Glutaredoxin"/>
    <property type="match status" value="1"/>
</dbReference>
<feature type="domain" description="Glutaredoxin" evidence="7">
    <location>
        <begin position="4"/>
        <end position="63"/>
    </location>
</feature>
<dbReference type="KEGG" id="pabo:BCY86_07860"/>
<dbReference type="InterPro" id="IPR011900">
    <property type="entry name" value="GRX_bact"/>
</dbReference>
<dbReference type="OrthoDB" id="9814618at2"/>
<comment type="function">
    <text evidence="6">Has a glutathione-disulfide oxidoreductase activity in the presence of NADPH and glutathione reductase. Reduces low molecular weight disulfides and proteins.</text>
</comment>
<dbReference type="PROSITE" id="PS51354">
    <property type="entry name" value="GLUTAREDOXIN_2"/>
    <property type="match status" value="1"/>
</dbReference>
<dbReference type="EMBL" id="CP016908">
    <property type="protein sequence ID" value="APS00596.1"/>
    <property type="molecule type" value="Genomic_DNA"/>
</dbReference>
<reference evidence="8 9" key="1">
    <citation type="submission" date="2016-08" db="EMBL/GenBank/DDBJ databases">
        <title>Identification and validation of antigenic proteins from Pajaroellobacter abortibovis using de-novo genome sequence assembly and reverse vaccinology.</title>
        <authorList>
            <person name="Welly B.T."/>
            <person name="Miller M.R."/>
            <person name="Stott J.L."/>
            <person name="Blanchard M.T."/>
            <person name="Islas-Trejo A.D."/>
            <person name="O'Rourke S.M."/>
            <person name="Young A.E."/>
            <person name="Medrano J.F."/>
            <person name="Van Eenennaam A.L."/>
        </authorList>
    </citation>
    <scope>NUCLEOTIDE SEQUENCE [LARGE SCALE GENOMIC DNA]</scope>
    <source>
        <strain evidence="8 9">BTF92-0548A/99-0131</strain>
    </source>
</reference>
<evidence type="ECO:0000313" key="9">
    <source>
        <dbReference type="Proteomes" id="UP000185544"/>
    </source>
</evidence>
<dbReference type="Pfam" id="PF00462">
    <property type="entry name" value="Glutaredoxin"/>
    <property type="match status" value="1"/>
</dbReference>
<dbReference type="RefSeq" id="WP_075277265.1">
    <property type="nucleotide sequence ID" value="NZ_CP016908.1"/>
</dbReference>
<evidence type="ECO:0000256" key="5">
    <source>
        <dbReference type="ARBA" id="ARBA00023284"/>
    </source>
</evidence>
<dbReference type="PROSITE" id="PS00195">
    <property type="entry name" value="GLUTAREDOXIN_1"/>
    <property type="match status" value="1"/>
</dbReference>
<dbReference type="CDD" id="cd03418">
    <property type="entry name" value="GRX_GRXb_1_3_like"/>
    <property type="match status" value="1"/>
</dbReference>
<keyword evidence="5 6" id="KW-0676">Redox-active center</keyword>
<dbReference type="AlphaFoldDB" id="A0A1L6MYL8"/>
<dbReference type="InterPro" id="IPR014025">
    <property type="entry name" value="Glutaredoxin_subgr"/>
</dbReference>
<keyword evidence="6" id="KW-0963">Cytoplasm</keyword>
<accession>A0A1L6MYL8</accession>
<gene>
    <name evidence="8" type="ORF">BCY86_07860</name>
</gene>
<keyword evidence="4" id="KW-1015">Disulfide bond</keyword>
<dbReference type="PRINTS" id="PR00160">
    <property type="entry name" value="GLUTAREDOXIN"/>
</dbReference>
<dbReference type="InterPro" id="IPR002109">
    <property type="entry name" value="Glutaredoxin"/>
</dbReference>
<proteinExistence type="inferred from homology"/>
<dbReference type="GO" id="GO:0034599">
    <property type="term" value="P:cellular response to oxidative stress"/>
    <property type="evidence" value="ECO:0007669"/>
    <property type="project" value="TreeGrafter"/>
</dbReference>
<sequence length="89" mass="9892">MHPVTIYTTNYCPYCVRAKELLCQRGVDFHEVDVTNDPQKREWLVTASGGRRTVPQIFVHGKPIGGCNDLHALDASGQLAQLLAMPMNP</sequence>
<dbReference type="SUPFAM" id="SSF52833">
    <property type="entry name" value="Thioredoxin-like"/>
    <property type="match status" value="1"/>
</dbReference>
<dbReference type="GO" id="GO:0045454">
    <property type="term" value="P:cell redox homeostasis"/>
    <property type="evidence" value="ECO:0007669"/>
    <property type="project" value="InterPro"/>
</dbReference>
<evidence type="ECO:0000256" key="6">
    <source>
        <dbReference type="RuleBase" id="RU364065"/>
    </source>
</evidence>
<evidence type="ECO:0000256" key="1">
    <source>
        <dbReference type="ARBA" id="ARBA00007787"/>
    </source>
</evidence>
<keyword evidence="2 6" id="KW-0813">Transport</keyword>
<dbReference type="STRING" id="1882918.BCY86_07860"/>
<dbReference type="InterPro" id="IPR011767">
    <property type="entry name" value="GLR_AS"/>
</dbReference>
<keyword evidence="3 6" id="KW-0249">Electron transport</keyword>
<dbReference type="InterPro" id="IPR036249">
    <property type="entry name" value="Thioredoxin-like_sf"/>
</dbReference>
<name>A0A1L6MYL8_9BACT</name>
<comment type="similarity">
    <text evidence="1 6">Belongs to the glutaredoxin family.</text>
</comment>
<dbReference type="PANTHER" id="PTHR45694:SF18">
    <property type="entry name" value="GLUTAREDOXIN-1-RELATED"/>
    <property type="match status" value="1"/>
</dbReference>